<dbReference type="EMBL" id="JACEGQ020000015">
    <property type="protein sequence ID" value="KAH8487245.1"/>
    <property type="molecule type" value="Genomic_DNA"/>
</dbReference>
<proteinExistence type="predicted"/>
<comment type="caution">
    <text evidence="1">The sequence shown here is derived from an EMBL/GenBank/DDBJ whole genome shotgun (WGS) entry which is preliminary data.</text>
</comment>
<accession>A0A8T2X0U4</accession>
<name>A0A8T2X0U4_POPDE</name>
<dbReference type="AlphaFoldDB" id="A0A8T2X0U4"/>
<organism evidence="1 2">
    <name type="scientific">Populus deltoides</name>
    <name type="common">Eastern poplar</name>
    <name type="synonym">Eastern cottonwood</name>
    <dbReference type="NCBI Taxonomy" id="3696"/>
    <lineage>
        <taxon>Eukaryota</taxon>
        <taxon>Viridiplantae</taxon>
        <taxon>Streptophyta</taxon>
        <taxon>Embryophyta</taxon>
        <taxon>Tracheophyta</taxon>
        <taxon>Spermatophyta</taxon>
        <taxon>Magnoliopsida</taxon>
        <taxon>eudicotyledons</taxon>
        <taxon>Gunneridae</taxon>
        <taxon>Pentapetalae</taxon>
        <taxon>rosids</taxon>
        <taxon>fabids</taxon>
        <taxon>Malpighiales</taxon>
        <taxon>Salicaceae</taxon>
        <taxon>Saliceae</taxon>
        <taxon>Populus</taxon>
    </lineage>
</organism>
<reference evidence="1" key="1">
    <citation type="journal article" date="2021" name="J. Hered.">
        <title>Genome Assembly of Salicaceae Populus deltoides (Eastern Cottonwood) I-69 Based on Nanopore Sequencing and Hi-C Technologies.</title>
        <authorList>
            <person name="Bai S."/>
            <person name="Wu H."/>
            <person name="Zhang J."/>
            <person name="Pan Z."/>
            <person name="Zhao W."/>
            <person name="Li Z."/>
            <person name="Tong C."/>
        </authorList>
    </citation>
    <scope>NUCLEOTIDE SEQUENCE</scope>
    <source>
        <tissue evidence="1">Leaf</tissue>
    </source>
</reference>
<keyword evidence="2" id="KW-1185">Reference proteome</keyword>
<gene>
    <name evidence="1" type="ORF">H0E87_026000</name>
</gene>
<evidence type="ECO:0000313" key="2">
    <source>
        <dbReference type="Proteomes" id="UP000807159"/>
    </source>
</evidence>
<protein>
    <submittedName>
        <fullName evidence="1">Uncharacterized protein</fullName>
    </submittedName>
</protein>
<dbReference type="Proteomes" id="UP000807159">
    <property type="component" value="Chromosome 15"/>
</dbReference>
<sequence>MSPTTAMAGRSTPLNGEERRVRGLLLCSVSGNGWVSGESRSEVVLWGKNGLGSVREGRFVAGKGKVCGSGGVRVASLWEKEGAGLRVLKNGDGEESPYLVLGVGEKEREIRPICWLGFEYERKMGGTVMAGLAKKEGFLRFVREPEERGE</sequence>
<evidence type="ECO:0000313" key="1">
    <source>
        <dbReference type="EMBL" id="KAH8487245.1"/>
    </source>
</evidence>